<proteinExistence type="predicted"/>
<sequence length="79" mass="8937">MSFVTTNPEALALAAGLLHDVAFIPTQFSAHGALYQLAGARATGVHERFYRGPGHQRRFLCGHRSRQHHFRQLTRRGQR</sequence>
<dbReference type="EMBL" id="OCTY01000002">
    <property type="protein sequence ID" value="SOJ55370.1"/>
    <property type="molecule type" value="Genomic_DNA"/>
</dbReference>
<dbReference type="Proteomes" id="UP000554965">
    <property type="component" value="Unassembled WGS sequence"/>
</dbReference>
<comment type="caution">
    <text evidence="1">The sequence shown here is derived from an EMBL/GenBank/DDBJ whole genome shotgun (WGS) entry which is preliminary data.</text>
</comment>
<dbReference type="AlphaFoldDB" id="A0A7Z7ILC0"/>
<accession>A0A7Z7ILC0</accession>
<organism evidence="1 2">
    <name type="scientific">Mycobacterium simulans</name>
    <dbReference type="NCBI Taxonomy" id="627089"/>
    <lineage>
        <taxon>Bacteria</taxon>
        <taxon>Bacillati</taxon>
        <taxon>Actinomycetota</taxon>
        <taxon>Actinomycetes</taxon>
        <taxon>Mycobacteriales</taxon>
        <taxon>Mycobacteriaceae</taxon>
        <taxon>Mycobacterium</taxon>
    </lineage>
</organism>
<reference evidence="1 2" key="1">
    <citation type="submission" date="2017-10" db="EMBL/GenBank/DDBJ databases">
        <authorList>
            <consortium name="Urmite Genomes"/>
        </authorList>
    </citation>
    <scope>NUCLEOTIDE SEQUENCE [LARGE SCALE GENOMIC DNA]</scope>
    <source>
        <strain evidence="1 2">FB-527</strain>
    </source>
</reference>
<name>A0A7Z7ILC0_9MYCO</name>
<evidence type="ECO:0000313" key="1">
    <source>
        <dbReference type="EMBL" id="SOJ55370.1"/>
    </source>
</evidence>
<evidence type="ECO:0000313" key="2">
    <source>
        <dbReference type="Proteomes" id="UP000554965"/>
    </source>
</evidence>
<keyword evidence="2" id="KW-1185">Reference proteome</keyword>
<gene>
    <name evidence="1" type="ORF">MSIMFB_02857</name>
</gene>
<protein>
    <submittedName>
        <fullName evidence="1">Uncharacterized protein</fullName>
    </submittedName>
</protein>